<keyword evidence="10" id="KW-1185">Reference proteome</keyword>
<dbReference type="PROSITE" id="PS51754">
    <property type="entry name" value="OVATE"/>
    <property type="match status" value="1"/>
</dbReference>
<dbReference type="PANTHER" id="PTHR33057">
    <property type="entry name" value="TRANSCRIPTION REPRESSOR OFP7-RELATED"/>
    <property type="match status" value="1"/>
</dbReference>
<evidence type="ECO:0000256" key="2">
    <source>
        <dbReference type="ARBA" id="ARBA00022491"/>
    </source>
</evidence>
<keyword evidence="4 6" id="KW-0804">Transcription</keyword>
<evidence type="ECO:0000313" key="9">
    <source>
        <dbReference type="EMBL" id="KAJ3688337.1"/>
    </source>
</evidence>
<evidence type="ECO:0000256" key="5">
    <source>
        <dbReference type="ARBA" id="ARBA00023242"/>
    </source>
</evidence>
<feature type="compositionally biased region" description="Polar residues" evidence="7">
    <location>
        <begin position="29"/>
        <end position="52"/>
    </location>
</feature>
<dbReference type="InterPro" id="IPR006458">
    <property type="entry name" value="Ovate_C"/>
</dbReference>
<dbReference type="GO" id="GO:0003677">
    <property type="term" value="F:DNA binding"/>
    <property type="evidence" value="ECO:0007669"/>
    <property type="project" value="InterPro"/>
</dbReference>
<sequence length="257" mass="29763">MGRHKFKLSDLIPNSWLYKLKDMNKPPKNHNSFTNKRNHQNQPKFQAISTTPKPLPPPNSQSYLPNRTSLYLSTKERDDKFPVKINPKAIDIHFPTETSKEINQNPRKLLMQPPVASTPISPPYDRDVYTEEDKLKNFDMSSEFEASPEIKLRPIKTKGLERDAFIDPPSSPKLRSRRLRVYQTQNPLVKGFVVVKPSVNPLTDFRESVLEMIAENGIREAKDFEELLACYLVLNSSEYHAAIIKVFKQIWVDFGFH</sequence>
<dbReference type="Pfam" id="PF13724">
    <property type="entry name" value="DNA_binding_2"/>
    <property type="match status" value="1"/>
</dbReference>
<feature type="domain" description="OVATE" evidence="8">
    <location>
        <begin position="194"/>
        <end position="253"/>
    </location>
</feature>
<protein>
    <recommendedName>
        <fullName evidence="6">Transcription repressor</fullName>
    </recommendedName>
    <alternativeName>
        <fullName evidence="6">Ovate family protein</fullName>
    </alternativeName>
</protein>
<feature type="region of interest" description="Disordered" evidence="7">
    <location>
        <begin position="22"/>
        <end position="66"/>
    </location>
</feature>
<dbReference type="GO" id="GO:0005634">
    <property type="term" value="C:nucleus"/>
    <property type="evidence" value="ECO:0007669"/>
    <property type="project" value="UniProtKB-SubCell"/>
</dbReference>
<reference evidence="9 10" key="1">
    <citation type="journal article" date="2022" name="Cell">
        <title>Repeat-based holocentromeres influence genome architecture and karyotype evolution.</title>
        <authorList>
            <person name="Hofstatter P.G."/>
            <person name="Thangavel G."/>
            <person name="Lux T."/>
            <person name="Neumann P."/>
            <person name="Vondrak T."/>
            <person name="Novak P."/>
            <person name="Zhang M."/>
            <person name="Costa L."/>
            <person name="Castellani M."/>
            <person name="Scott A."/>
            <person name="Toegelov H."/>
            <person name="Fuchs J."/>
            <person name="Mata-Sucre Y."/>
            <person name="Dias Y."/>
            <person name="Vanzela A.L.L."/>
            <person name="Huettel B."/>
            <person name="Almeida C.C.S."/>
            <person name="Simkova H."/>
            <person name="Souza G."/>
            <person name="Pedrosa-Harand A."/>
            <person name="Macas J."/>
            <person name="Mayer K.F.X."/>
            <person name="Houben A."/>
            <person name="Marques A."/>
        </authorList>
    </citation>
    <scope>NUCLEOTIDE SEQUENCE [LARGE SCALE GENOMIC DNA]</scope>
    <source>
        <strain evidence="9">RhyTen1mFocal</strain>
    </source>
</reference>
<name>A0AAD6EL18_9POAL</name>
<dbReference type="Proteomes" id="UP001210211">
    <property type="component" value="Unassembled WGS sequence"/>
</dbReference>
<dbReference type="NCBIfam" id="TIGR01568">
    <property type="entry name" value="A_thal_3678"/>
    <property type="match status" value="1"/>
</dbReference>
<evidence type="ECO:0000256" key="3">
    <source>
        <dbReference type="ARBA" id="ARBA00023015"/>
    </source>
</evidence>
<dbReference type="Pfam" id="PF04844">
    <property type="entry name" value="Ovate"/>
    <property type="match status" value="1"/>
</dbReference>
<dbReference type="InterPro" id="IPR038933">
    <property type="entry name" value="Ovate"/>
</dbReference>
<comment type="subcellular location">
    <subcellularLocation>
        <location evidence="1 6">Nucleus</location>
    </subcellularLocation>
</comment>
<dbReference type="PANTHER" id="PTHR33057:SF151">
    <property type="entry name" value="TRANSCRIPTION REPRESSOR OFP1"/>
    <property type="match status" value="1"/>
</dbReference>
<dbReference type="AlphaFoldDB" id="A0AAD6EL18"/>
<evidence type="ECO:0000256" key="7">
    <source>
        <dbReference type="SAM" id="MobiDB-lite"/>
    </source>
</evidence>
<keyword evidence="5 6" id="KW-0539">Nucleus</keyword>
<evidence type="ECO:0000256" key="6">
    <source>
        <dbReference type="RuleBase" id="RU367028"/>
    </source>
</evidence>
<evidence type="ECO:0000256" key="4">
    <source>
        <dbReference type="ARBA" id="ARBA00023163"/>
    </source>
</evidence>
<comment type="caution">
    <text evidence="9">The sequence shown here is derived from an EMBL/GenBank/DDBJ whole genome shotgun (WGS) entry which is preliminary data.</text>
</comment>
<comment type="function">
    <text evidence="6">Transcriptional repressor that regulates multiple aspects of plant growth and development.</text>
</comment>
<dbReference type="EMBL" id="JAMRDG010000002">
    <property type="protein sequence ID" value="KAJ3688337.1"/>
    <property type="molecule type" value="Genomic_DNA"/>
</dbReference>
<gene>
    <name evidence="9" type="ORF">LUZ61_017501</name>
</gene>
<evidence type="ECO:0000259" key="8">
    <source>
        <dbReference type="PROSITE" id="PS51754"/>
    </source>
</evidence>
<keyword evidence="2 6" id="KW-0678">Repressor</keyword>
<evidence type="ECO:0000256" key="1">
    <source>
        <dbReference type="ARBA" id="ARBA00004123"/>
    </source>
</evidence>
<accession>A0AAD6EL18</accession>
<organism evidence="9 10">
    <name type="scientific">Rhynchospora tenuis</name>
    <dbReference type="NCBI Taxonomy" id="198213"/>
    <lineage>
        <taxon>Eukaryota</taxon>
        <taxon>Viridiplantae</taxon>
        <taxon>Streptophyta</taxon>
        <taxon>Embryophyta</taxon>
        <taxon>Tracheophyta</taxon>
        <taxon>Spermatophyta</taxon>
        <taxon>Magnoliopsida</taxon>
        <taxon>Liliopsida</taxon>
        <taxon>Poales</taxon>
        <taxon>Cyperaceae</taxon>
        <taxon>Cyperoideae</taxon>
        <taxon>Rhynchosporeae</taxon>
        <taxon>Rhynchospora</taxon>
    </lineage>
</organism>
<evidence type="ECO:0000313" key="10">
    <source>
        <dbReference type="Proteomes" id="UP001210211"/>
    </source>
</evidence>
<proteinExistence type="predicted"/>
<dbReference type="InterPro" id="IPR025830">
    <property type="entry name" value="DNA_bnd_dom_ovate"/>
</dbReference>
<keyword evidence="3 6" id="KW-0805">Transcription regulation</keyword>
<dbReference type="GO" id="GO:0045892">
    <property type="term" value="P:negative regulation of DNA-templated transcription"/>
    <property type="evidence" value="ECO:0007669"/>
    <property type="project" value="UniProtKB-UniRule"/>
</dbReference>